<dbReference type="InterPro" id="IPR013249">
    <property type="entry name" value="RNA_pol_sigma70_r4_t2"/>
</dbReference>
<dbReference type="Pfam" id="PF04542">
    <property type="entry name" value="Sigma70_r2"/>
    <property type="match status" value="1"/>
</dbReference>
<dbReference type="Gene3D" id="1.10.1740.10">
    <property type="match status" value="1"/>
</dbReference>
<dbReference type="GO" id="GO:0003677">
    <property type="term" value="F:DNA binding"/>
    <property type="evidence" value="ECO:0007669"/>
    <property type="project" value="UniProtKB-KW"/>
</dbReference>
<comment type="similarity">
    <text evidence="1 6">Belongs to the sigma-70 factor family. ECF subfamily.</text>
</comment>
<evidence type="ECO:0000313" key="10">
    <source>
        <dbReference type="Proteomes" id="UP000021369"/>
    </source>
</evidence>
<gene>
    <name evidence="9" type="ORF">RASY3_17325</name>
</gene>
<evidence type="ECO:0000259" key="8">
    <source>
        <dbReference type="Pfam" id="PF08281"/>
    </source>
</evidence>
<evidence type="ECO:0000256" key="6">
    <source>
        <dbReference type="RuleBase" id="RU000716"/>
    </source>
</evidence>
<dbReference type="InterPro" id="IPR013325">
    <property type="entry name" value="RNA_pol_sigma_r2"/>
</dbReference>
<dbReference type="SUPFAM" id="SSF88659">
    <property type="entry name" value="Sigma3 and sigma4 domains of RNA polymerase sigma factors"/>
    <property type="match status" value="1"/>
</dbReference>
<dbReference type="Pfam" id="PF08281">
    <property type="entry name" value="Sigma70_r4_2"/>
    <property type="match status" value="1"/>
</dbReference>
<evidence type="ECO:0000256" key="4">
    <source>
        <dbReference type="ARBA" id="ARBA00023125"/>
    </source>
</evidence>
<keyword evidence="4 6" id="KW-0238">DNA-binding</keyword>
<name>A0A011UXW9_RUMAL</name>
<keyword evidence="3 6" id="KW-0731">Sigma factor</keyword>
<keyword evidence="5 6" id="KW-0804">Transcription</keyword>
<dbReference type="SUPFAM" id="SSF88946">
    <property type="entry name" value="Sigma2 domain of RNA polymerase sigma factors"/>
    <property type="match status" value="1"/>
</dbReference>
<dbReference type="EMBL" id="JEOB01000004">
    <property type="protein sequence ID" value="EXM38057.1"/>
    <property type="molecule type" value="Genomic_DNA"/>
</dbReference>
<proteinExistence type="inferred from homology"/>
<reference evidence="9 10" key="1">
    <citation type="submission" date="2013-06" db="EMBL/GenBank/DDBJ databases">
        <title>Rumen cellulosomics: divergent fiber-degrading strategies revealed by comparative genome-wide analysis of six Ruminococcal strains.</title>
        <authorList>
            <person name="Dassa B."/>
            <person name="Borovok I."/>
            <person name="Lamed R."/>
            <person name="Flint H."/>
            <person name="Yeoman C.J."/>
            <person name="White B."/>
            <person name="Bayer E.A."/>
        </authorList>
    </citation>
    <scope>NUCLEOTIDE SEQUENCE [LARGE SCALE GENOMIC DNA]</scope>
    <source>
        <strain evidence="9 10">SY3</strain>
    </source>
</reference>
<evidence type="ECO:0000256" key="2">
    <source>
        <dbReference type="ARBA" id="ARBA00023015"/>
    </source>
</evidence>
<comment type="caution">
    <text evidence="9">The sequence shown here is derived from an EMBL/GenBank/DDBJ whole genome shotgun (WGS) entry which is preliminary data.</text>
</comment>
<dbReference type="RefSeq" id="WP_037290187.1">
    <property type="nucleotide sequence ID" value="NZ_JEOB01000004.1"/>
</dbReference>
<dbReference type="AlphaFoldDB" id="A0A011UXW9"/>
<feature type="domain" description="RNA polymerase sigma factor 70 region 4 type 2" evidence="8">
    <location>
        <begin position="102"/>
        <end position="153"/>
    </location>
</feature>
<keyword evidence="10" id="KW-1185">Reference proteome</keyword>
<protein>
    <recommendedName>
        <fullName evidence="6">RNA polymerase sigma factor</fullName>
    </recommendedName>
</protein>
<dbReference type="Proteomes" id="UP000021369">
    <property type="component" value="Unassembled WGS sequence"/>
</dbReference>
<dbReference type="Gene3D" id="1.10.10.10">
    <property type="entry name" value="Winged helix-like DNA-binding domain superfamily/Winged helix DNA-binding domain"/>
    <property type="match status" value="1"/>
</dbReference>
<evidence type="ECO:0000256" key="5">
    <source>
        <dbReference type="ARBA" id="ARBA00023163"/>
    </source>
</evidence>
<dbReference type="GO" id="GO:0000428">
    <property type="term" value="C:DNA-directed RNA polymerase complex"/>
    <property type="evidence" value="ECO:0007669"/>
    <property type="project" value="UniProtKB-KW"/>
</dbReference>
<keyword evidence="2 6" id="KW-0805">Transcription regulation</keyword>
<dbReference type="GO" id="GO:0016987">
    <property type="term" value="F:sigma factor activity"/>
    <property type="evidence" value="ECO:0007669"/>
    <property type="project" value="UniProtKB-KW"/>
</dbReference>
<feature type="domain" description="RNA polymerase sigma-70 region 2" evidence="7">
    <location>
        <begin position="8"/>
        <end position="73"/>
    </location>
</feature>
<evidence type="ECO:0000259" key="7">
    <source>
        <dbReference type="Pfam" id="PF04542"/>
    </source>
</evidence>
<dbReference type="GO" id="GO:0006352">
    <property type="term" value="P:DNA-templated transcription initiation"/>
    <property type="evidence" value="ECO:0007669"/>
    <property type="project" value="InterPro"/>
</dbReference>
<organism evidence="9 10">
    <name type="scientific">Ruminococcus albus SY3</name>
    <dbReference type="NCBI Taxonomy" id="1341156"/>
    <lineage>
        <taxon>Bacteria</taxon>
        <taxon>Bacillati</taxon>
        <taxon>Bacillota</taxon>
        <taxon>Clostridia</taxon>
        <taxon>Eubacteriales</taxon>
        <taxon>Oscillospiraceae</taxon>
        <taxon>Ruminococcus</taxon>
    </lineage>
</organism>
<dbReference type="GO" id="GO:0006950">
    <property type="term" value="P:response to stress"/>
    <property type="evidence" value="ECO:0007669"/>
    <property type="project" value="UniProtKB-ARBA"/>
</dbReference>
<dbReference type="PANTHER" id="PTHR43133:SF46">
    <property type="entry name" value="RNA POLYMERASE SIGMA-70 FACTOR ECF SUBFAMILY"/>
    <property type="match status" value="1"/>
</dbReference>
<evidence type="ECO:0000256" key="1">
    <source>
        <dbReference type="ARBA" id="ARBA00010641"/>
    </source>
</evidence>
<accession>A0A011UXW9</accession>
<dbReference type="InterPro" id="IPR000838">
    <property type="entry name" value="RNA_pol_sigma70_ECF_CS"/>
</dbReference>
<dbReference type="NCBIfam" id="TIGR02937">
    <property type="entry name" value="sigma70-ECF"/>
    <property type="match status" value="1"/>
</dbReference>
<dbReference type="PATRIC" id="fig|1341156.4.peg.3066"/>
<dbReference type="InterPro" id="IPR036388">
    <property type="entry name" value="WH-like_DNA-bd_sf"/>
</dbReference>
<evidence type="ECO:0000256" key="3">
    <source>
        <dbReference type="ARBA" id="ARBA00023082"/>
    </source>
</evidence>
<dbReference type="InterPro" id="IPR013324">
    <property type="entry name" value="RNA_pol_sigma_r3/r4-like"/>
</dbReference>
<dbReference type="InterPro" id="IPR007627">
    <property type="entry name" value="RNA_pol_sigma70_r2"/>
</dbReference>
<keyword evidence="9" id="KW-0240">DNA-directed RNA polymerase</keyword>
<evidence type="ECO:0000313" key="9">
    <source>
        <dbReference type="EMBL" id="EXM38057.1"/>
    </source>
</evidence>
<dbReference type="InterPro" id="IPR014284">
    <property type="entry name" value="RNA_pol_sigma-70_dom"/>
</dbReference>
<dbReference type="CDD" id="cd06171">
    <property type="entry name" value="Sigma70_r4"/>
    <property type="match status" value="1"/>
</dbReference>
<dbReference type="PROSITE" id="PS01063">
    <property type="entry name" value="SIGMA70_ECF"/>
    <property type="match status" value="1"/>
</dbReference>
<dbReference type="PANTHER" id="PTHR43133">
    <property type="entry name" value="RNA POLYMERASE ECF-TYPE SIGMA FACTO"/>
    <property type="match status" value="1"/>
</dbReference>
<dbReference type="InterPro" id="IPR039425">
    <property type="entry name" value="RNA_pol_sigma-70-like"/>
</dbReference>
<sequence>MKEFDEIYDKYAWQVYLFLLRLCGNETTAEDILQDTFLKAIENSDKFGNRCEVTTWLCSIAKNEYLNYVKRRDNKNLPIEDREIPYDGDLIVQLEDKEKSIAVHKALHALSEPYREVFTLRVMGELSFRQIGDIFGKNENWARVTFFRAKAKLIEKLKEDSYEM</sequence>